<evidence type="ECO:0000313" key="1">
    <source>
        <dbReference type="EMBL" id="GIH99952.1"/>
    </source>
</evidence>
<dbReference type="RefSeq" id="WP_377237365.1">
    <property type="nucleotide sequence ID" value="NZ_JBHLZT010000001.1"/>
</dbReference>
<sequence length="126" mass="13666">MEIGILRDGEPAHARVTIRKSELWMPTFQVDAYSDAEPKIITQGDDLFEAVQALCRVTDRMKIRLLVNGARRGACRHRPAGRGTEHLVSFPGPGGLTSLTDVGAIFDPADASLIGTPDERNPVQTG</sequence>
<dbReference type="AlphaFoldDB" id="A0A8J3STF7"/>
<gene>
    <name evidence="1" type="ORF">Pta02_19610</name>
</gene>
<comment type="caution">
    <text evidence="1">The sequence shown here is derived from an EMBL/GenBank/DDBJ whole genome shotgun (WGS) entry which is preliminary data.</text>
</comment>
<reference evidence="1" key="1">
    <citation type="submission" date="2021-01" db="EMBL/GenBank/DDBJ databases">
        <title>Whole genome shotgun sequence of Planobispora takensis NBRC 109077.</title>
        <authorList>
            <person name="Komaki H."/>
            <person name="Tamura T."/>
        </authorList>
    </citation>
    <scope>NUCLEOTIDE SEQUENCE</scope>
    <source>
        <strain evidence="1">NBRC 109077</strain>
    </source>
</reference>
<keyword evidence="2" id="KW-1185">Reference proteome</keyword>
<accession>A0A8J3STF7</accession>
<protein>
    <submittedName>
        <fullName evidence="1">Uncharacterized protein</fullName>
    </submittedName>
</protein>
<name>A0A8J3STF7_9ACTN</name>
<dbReference type="Proteomes" id="UP000634476">
    <property type="component" value="Unassembled WGS sequence"/>
</dbReference>
<evidence type="ECO:0000313" key="2">
    <source>
        <dbReference type="Proteomes" id="UP000634476"/>
    </source>
</evidence>
<dbReference type="EMBL" id="BOOK01000013">
    <property type="protein sequence ID" value="GIH99952.1"/>
    <property type="molecule type" value="Genomic_DNA"/>
</dbReference>
<proteinExistence type="predicted"/>
<organism evidence="1 2">
    <name type="scientific">Planobispora takensis</name>
    <dbReference type="NCBI Taxonomy" id="1367882"/>
    <lineage>
        <taxon>Bacteria</taxon>
        <taxon>Bacillati</taxon>
        <taxon>Actinomycetota</taxon>
        <taxon>Actinomycetes</taxon>
        <taxon>Streptosporangiales</taxon>
        <taxon>Streptosporangiaceae</taxon>
        <taxon>Planobispora</taxon>
    </lineage>
</organism>